<dbReference type="EMBL" id="JBHMEC010000030">
    <property type="protein sequence ID" value="MFB9151412.1"/>
    <property type="molecule type" value="Genomic_DNA"/>
</dbReference>
<dbReference type="Pfam" id="PF06267">
    <property type="entry name" value="DUF1028"/>
    <property type="match status" value="1"/>
</dbReference>
<name>A0ABV5I3Y9_9RHOB</name>
<reference evidence="1 2" key="1">
    <citation type="submission" date="2024-09" db="EMBL/GenBank/DDBJ databases">
        <authorList>
            <person name="Sun Q."/>
            <person name="Mori K."/>
        </authorList>
    </citation>
    <scope>NUCLEOTIDE SEQUENCE [LARGE SCALE GENOMIC DNA]</scope>
    <source>
        <strain evidence="1 2">CECT 9424</strain>
    </source>
</reference>
<dbReference type="Gene3D" id="3.60.20.10">
    <property type="entry name" value="Glutamine Phosphoribosylpyrophosphate, subunit 1, domain 1"/>
    <property type="match status" value="1"/>
</dbReference>
<dbReference type="InterPro" id="IPR029055">
    <property type="entry name" value="Ntn_hydrolases_N"/>
</dbReference>
<dbReference type="Proteomes" id="UP001589670">
    <property type="component" value="Unassembled WGS sequence"/>
</dbReference>
<evidence type="ECO:0000313" key="1">
    <source>
        <dbReference type="EMBL" id="MFB9151412.1"/>
    </source>
</evidence>
<accession>A0ABV5I3Y9</accession>
<organism evidence="1 2">
    <name type="scientific">Roseovarius ramblicola</name>
    <dbReference type="NCBI Taxonomy" id="2022336"/>
    <lineage>
        <taxon>Bacteria</taxon>
        <taxon>Pseudomonadati</taxon>
        <taxon>Pseudomonadota</taxon>
        <taxon>Alphaproteobacteria</taxon>
        <taxon>Rhodobacterales</taxon>
        <taxon>Roseobacteraceae</taxon>
        <taxon>Roseovarius</taxon>
    </lineage>
</organism>
<keyword evidence="2" id="KW-1185">Reference proteome</keyword>
<gene>
    <name evidence="1" type="ORF">ACFFU4_16795</name>
</gene>
<dbReference type="PANTHER" id="PTHR39328">
    <property type="entry name" value="BLL2871 PROTEIN"/>
    <property type="match status" value="1"/>
</dbReference>
<dbReference type="PANTHER" id="PTHR39328:SF1">
    <property type="entry name" value="BLL2871 PROTEIN"/>
    <property type="match status" value="1"/>
</dbReference>
<evidence type="ECO:0000313" key="2">
    <source>
        <dbReference type="Proteomes" id="UP001589670"/>
    </source>
</evidence>
<protein>
    <submittedName>
        <fullName evidence="1">DUF1028 domain-containing protein</fullName>
    </submittedName>
</protein>
<comment type="caution">
    <text evidence="1">The sequence shown here is derived from an EMBL/GenBank/DDBJ whole genome shotgun (WGS) entry which is preliminary data.</text>
</comment>
<proteinExistence type="predicted"/>
<dbReference type="SUPFAM" id="SSF56235">
    <property type="entry name" value="N-terminal nucleophile aminohydrolases (Ntn hydrolases)"/>
    <property type="match status" value="1"/>
</dbReference>
<sequence length="232" mass="23912">MINEKYDDRHDTMTFSILARDRETGAIGGAAATGSLCVGGWVLRGNLSAGMSASQGASPSTIWGEDVLEVMQGTDAATAVARITQADSGRACRQLAALDLDGGTGAFTGDRNTPEMGSHVFDDGIASGNMLTGLDVLDAMTGTFRSASGTLGTRLIAALRAAETAGGDSRGLLSAALLVLHPDCAPLTLRVDHHPDDPIGALADLHGRATTGDYACWARKVPVLTAPERGFD</sequence>
<dbReference type="InterPro" id="IPR010430">
    <property type="entry name" value="DUF1028"/>
</dbReference>